<comment type="caution">
    <text evidence="1">The sequence shown here is derived from an EMBL/GenBank/DDBJ whole genome shotgun (WGS) entry which is preliminary data.</text>
</comment>
<proteinExistence type="predicted"/>
<dbReference type="EMBL" id="PDWZ02000001">
    <property type="protein sequence ID" value="KAB2109628.1"/>
    <property type="molecule type" value="Genomic_DNA"/>
</dbReference>
<gene>
    <name evidence="1" type="ORF">AG0111_0g1459</name>
</gene>
<keyword evidence="2" id="KW-1185">Reference proteome</keyword>
<evidence type="ECO:0000313" key="1">
    <source>
        <dbReference type="EMBL" id="KAB2109628.1"/>
    </source>
</evidence>
<organism evidence="1 2">
    <name type="scientific">Alternaria gaisen</name>
    <dbReference type="NCBI Taxonomy" id="167740"/>
    <lineage>
        <taxon>Eukaryota</taxon>
        <taxon>Fungi</taxon>
        <taxon>Dikarya</taxon>
        <taxon>Ascomycota</taxon>
        <taxon>Pezizomycotina</taxon>
        <taxon>Dothideomycetes</taxon>
        <taxon>Pleosporomycetidae</taxon>
        <taxon>Pleosporales</taxon>
        <taxon>Pleosporineae</taxon>
        <taxon>Pleosporaceae</taxon>
        <taxon>Alternaria</taxon>
        <taxon>Alternaria sect. Alternaria</taxon>
    </lineage>
</organism>
<protein>
    <submittedName>
        <fullName evidence="1">Uncharacterized protein</fullName>
    </submittedName>
</protein>
<name>A0ACB6FZ67_9PLEO</name>
<dbReference type="Proteomes" id="UP000293547">
    <property type="component" value="Unassembled WGS sequence"/>
</dbReference>
<reference evidence="1 2" key="1">
    <citation type="journal article" date="2019" name="bioRxiv">
        <title>Genomics, evolutionary history and diagnostics of the Alternaria alternata species group including apple and Asian pear pathotypes.</title>
        <authorList>
            <person name="Armitage A.D."/>
            <person name="Cockerton H.M."/>
            <person name="Sreenivasaprasad S."/>
            <person name="Woodhall J.W."/>
            <person name="Lane C.R."/>
            <person name="Harrison R.J."/>
            <person name="Clarkson J.P."/>
        </authorList>
    </citation>
    <scope>NUCLEOTIDE SEQUENCE [LARGE SCALE GENOMIC DNA]</scope>
    <source>
        <strain evidence="1 2">FERA 650</strain>
    </source>
</reference>
<sequence>MPDTTSSGESLPSGSHPSAQPEPAARFQSYAEYLALLDRSNAQFHFRGSEEQLWLASFTEDGRYIKRYTCTIQDPILTTSQPAINAEVIRSDTTVLSSSDFQTLLQTTNENVPYRIVITASNLVVPCRTIEDVLGLGLDLEPEIFDYIKSTGEFTGYRQENEFPLPWFKDAPALRIGGDVLCMLENTPERTSRTGTHEDTTSKLRLANPVYSDYVLER</sequence>
<evidence type="ECO:0000313" key="2">
    <source>
        <dbReference type="Proteomes" id="UP000293547"/>
    </source>
</evidence>
<accession>A0ACB6FZ67</accession>